<accession>A0A4Q7IYS8</accession>
<feature type="transmembrane region" description="Helical" evidence="1">
    <location>
        <begin position="73"/>
        <end position="96"/>
    </location>
</feature>
<name>A0A4Q7IYS8_9PSEU</name>
<dbReference type="Proteomes" id="UP000292003">
    <property type="component" value="Unassembled WGS sequence"/>
</dbReference>
<gene>
    <name evidence="2" type="ORF">EWH70_34495</name>
</gene>
<keyword evidence="3" id="KW-1185">Reference proteome</keyword>
<sequence length="97" mass="10027">MTHDVKSNSVTAGTGSDVKTFFAALLLTFASGMLILVGALLIGFFGGFLGVVGVVLGLIWWRSANGKMFPRDLSTGAMVSATAAAVGLSLLAWLIYS</sequence>
<dbReference type="AlphaFoldDB" id="A0A4Q7IYS8"/>
<dbReference type="OrthoDB" id="3638324at2"/>
<reference evidence="2 3" key="1">
    <citation type="submission" date="2019-02" db="EMBL/GenBank/DDBJ databases">
        <title>Draft genome sequence of Amycolatopsis sp. 8-3EHSu isolated from roots of Suaeda maritima.</title>
        <authorList>
            <person name="Duangmal K."/>
            <person name="Chantavorakit T."/>
        </authorList>
    </citation>
    <scope>NUCLEOTIDE SEQUENCE [LARGE SCALE GENOMIC DNA]</scope>
    <source>
        <strain evidence="2 3">8-3EHSu</strain>
    </source>
</reference>
<keyword evidence="1" id="KW-1133">Transmembrane helix</keyword>
<dbReference type="RefSeq" id="WP_130479799.1">
    <property type="nucleotide sequence ID" value="NZ_SFCC01000025.1"/>
</dbReference>
<organism evidence="2 3">
    <name type="scientific">Amycolatopsis suaedae</name>
    <dbReference type="NCBI Taxonomy" id="2510978"/>
    <lineage>
        <taxon>Bacteria</taxon>
        <taxon>Bacillati</taxon>
        <taxon>Actinomycetota</taxon>
        <taxon>Actinomycetes</taxon>
        <taxon>Pseudonocardiales</taxon>
        <taxon>Pseudonocardiaceae</taxon>
        <taxon>Amycolatopsis</taxon>
    </lineage>
</organism>
<evidence type="ECO:0000313" key="2">
    <source>
        <dbReference type="EMBL" id="RZQ59422.1"/>
    </source>
</evidence>
<keyword evidence="1" id="KW-0472">Membrane</keyword>
<proteinExistence type="predicted"/>
<evidence type="ECO:0000256" key="1">
    <source>
        <dbReference type="SAM" id="Phobius"/>
    </source>
</evidence>
<protein>
    <submittedName>
        <fullName evidence="2">Uncharacterized protein</fullName>
    </submittedName>
</protein>
<evidence type="ECO:0000313" key="3">
    <source>
        <dbReference type="Proteomes" id="UP000292003"/>
    </source>
</evidence>
<feature type="transmembrane region" description="Helical" evidence="1">
    <location>
        <begin position="34"/>
        <end position="61"/>
    </location>
</feature>
<comment type="caution">
    <text evidence="2">The sequence shown here is derived from an EMBL/GenBank/DDBJ whole genome shotgun (WGS) entry which is preliminary data.</text>
</comment>
<keyword evidence="1" id="KW-0812">Transmembrane</keyword>
<dbReference type="EMBL" id="SFCC01000025">
    <property type="protein sequence ID" value="RZQ59422.1"/>
    <property type="molecule type" value="Genomic_DNA"/>
</dbReference>